<dbReference type="EMBL" id="JABCKI010005793">
    <property type="protein sequence ID" value="KAG5637931.1"/>
    <property type="molecule type" value="Genomic_DNA"/>
</dbReference>
<keyword evidence="1" id="KW-0812">Transmembrane</keyword>
<dbReference type="OrthoDB" id="2548432at2759"/>
<gene>
    <name evidence="2" type="ORF">H0H81_002591</name>
</gene>
<feature type="transmembrane region" description="Helical" evidence="1">
    <location>
        <begin position="25"/>
        <end position="47"/>
    </location>
</feature>
<keyword evidence="3" id="KW-1185">Reference proteome</keyword>
<dbReference type="Proteomes" id="UP000717328">
    <property type="component" value="Unassembled WGS sequence"/>
</dbReference>
<dbReference type="AlphaFoldDB" id="A0A9P7K4I0"/>
<reference evidence="2" key="2">
    <citation type="submission" date="2021-10" db="EMBL/GenBank/DDBJ databases">
        <title>Phylogenomics reveals ancestral predisposition of the termite-cultivated fungus Termitomyces towards a domesticated lifestyle.</title>
        <authorList>
            <person name="Auxier B."/>
            <person name="Grum-Grzhimaylo A."/>
            <person name="Cardenas M.E."/>
            <person name="Lodge J.D."/>
            <person name="Laessoe T."/>
            <person name="Pedersen O."/>
            <person name="Smith M.E."/>
            <person name="Kuyper T.W."/>
            <person name="Franco-Molano E.A."/>
            <person name="Baroni T.J."/>
            <person name="Aanen D.K."/>
        </authorList>
    </citation>
    <scope>NUCLEOTIDE SEQUENCE</scope>
    <source>
        <strain evidence="2">D49</strain>
    </source>
</reference>
<feature type="transmembrane region" description="Helical" evidence="1">
    <location>
        <begin position="59"/>
        <end position="78"/>
    </location>
</feature>
<comment type="caution">
    <text evidence="2">The sequence shown here is derived from an EMBL/GenBank/DDBJ whole genome shotgun (WGS) entry which is preliminary data.</text>
</comment>
<feature type="transmembrane region" description="Helical" evidence="1">
    <location>
        <begin position="98"/>
        <end position="123"/>
    </location>
</feature>
<proteinExistence type="predicted"/>
<reference evidence="2" key="1">
    <citation type="submission" date="2021-02" db="EMBL/GenBank/DDBJ databases">
        <authorList>
            <person name="Nieuwenhuis M."/>
            <person name="Van De Peppel L.J.J."/>
        </authorList>
    </citation>
    <scope>NUCLEOTIDE SEQUENCE</scope>
    <source>
        <strain evidence="2">D49</strain>
    </source>
</reference>
<keyword evidence="1" id="KW-1133">Transmembrane helix</keyword>
<sequence length="209" mass="22884">MNGFLNGPFEPETGKVYSKAAIRPALSFILPSAIFSVISLPILGLLFALSTPRSRLKPIFILNILAVCLGIASGMLSIHITVTQMLMSNPSPSLKENIIYINLAMWTPLFTEAILILRVIAIFKPTLYSRFSNMSALLALPVILKIARATTFIVWLVEWSHENSFNLSNGKSLGPYPGEFWVLQATVILETVDNGSGLNDGNSGGIQRY</sequence>
<protein>
    <submittedName>
        <fullName evidence="2">Uncharacterized protein</fullName>
    </submittedName>
</protein>
<organism evidence="2 3">
    <name type="scientific">Sphagnurus paluster</name>
    <dbReference type="NCBI Taxonomy" id="117069"/>
    <lineage>
        <taxon>Eukaryota</taxon>
        <taxon>Fungi</taxon>
        <taxon>Dikarya</taxon>
        <taxon>Basidiomycota</taxon>
        <taxon>Agaricomycotina</taxon>
        <taxon>Agaricomycetes</taxon>
        <taxon>Agaricomycetidae</taxon>
        <taxon>Agaricales</taxon>
        <taxon>Tricholomatineae</taxon>
        <taxon>Lyophyllaceae</taxon>
        <taxon>Sphagnurus</taxon>
    </lineage>
</organism>
<name>A0A9P7K4I0_9AGAR</name>
<keyword evidence="1" id="KW-0472">Membrane</keyword>
<evidence type="ECO:0000313" key="3">
    <source>
        <dbReference type="Proteomes" id="UP000717328"/>
    </source>
</evidence>
<accession>A0A9P7K4I0</accession>
<evidence type="ECO:0000256" key="1">
    <source>
        <dbReference type="SAM" id="Phobius"/>
    </source>
</evidence>
<evidence type="ECO:0000313" key="2">
    <source>
        <dbReference type="EMBL" id="KAG5637931.1"/>
    </source>
</evidence>